<evidence type="ECO:0000313" key="3">
    <source>
        <dbReference type="Proteomes" id="UP000187261"/>
    </source>
</evidence>
<proteinExistence type="predicted"/>
<dbReference type="EMBL" id="FTPU01000009">
    <property type="protein sequence ID" value="SIT96416.1"/>
    <property type="molecule type" value="Genomic_DNA"/>
</dbReference>
<keyword evidence="1" id="KW-0732">Signal</keyword>
<feature type="signal peptide" evidence="1">
    <location>
        <begin position="1"/>
        <end position="23"/>
    </location>
</feature>
<feature type="chain" id="PRO_5012911263" evidence="1">
    <location>
        <begin position="24"/>
        <end position="122"/>
    </location>
</feature>
<dbReference type="Proteomes" id="UP000187261">
    <property type="component" value="Unassembled WGS sequence"/>
</dbReference>
<evidence type="ECO:0000313" key="2">
    <source>
        <dbReference type="EMBL" id="SIT96416.1"/>
    </source>
</evidence>
<reference evidence="3" key="1">
    <citation type="submission" date="2016-10" db="EMBL/GenBank/DDBJ databases">
        <authorList>
            <person name="Varghese N."/>
            <person name="Submissions S."/>
        </authorList>
    </citation>
    <scope>NUCLEOTIDE SEQUENCE [LARGE SCALE GENOMIC DNA]</scope>
    <source>
        <strain evidence="3">DSM 19482</strain>
    </source>
</reference>
<organism evidence="2 3">
    <name type="scientific">Epilithonimonas bovis DSM 19482</name>
    <dbReference type="NCBI Taxonomy" id="1121284"/>
    <lineage>
        <taxon>Bacteria</taxon>
        <taxon>Pseudomonadati</taxon>
        <taxon>Bacteroidota</taxon>
        <taxon>Flavobacteriia</taxon>
        <taxon>Flavobacteriales</taxon>
        <taxon>Weeksellaceae</taxon>
        <taxon>Chryseobacterium group</taxon>
        <taxon>Epilithonimonas</taxon>
    </lineage>
</organism>
<sequence>MDFINMKLLIVLCACFSFCKTNAQVGINTQLPTRKLDVNGNVRIEALTNKSDYASYDRILVTDNDGNIDYASKESLLPSSNPNNSDKESYSQIYNQTVSNGDPTKVLKCGKFYFSFSNASDS</sequence>
<gene>
    <name evidence="2" type="ORF">SAMN05660493_01095</name>
</gene>
<evidence type="ECO:0000256" key="1">
    <source>
        <dbReference type="SAM" id="SignalP"/>
    </source>
</evidence>
<dbReference type="AlphaFoldDB" id="A0A1U7PS72"/>
<accession>A0A1U7PS72</accession>
<dbReference type="STRING" id="1121284.SAMN05660493_01095"/>
<keyword evidence="3" id="KW-1185">Reference proteome</keyword>
<protein>
    <submittedName>
        <fullName evidence="2">Uncharacterized protein</fullName>
    </submittedName>
</protein>
<name>A0A1U7PS72_9FLAO</name>